<dbReference type="PANTHER" id="PTHR36702:SF1">
    <property type="entry name" value="HOLLIDAY JUNCTION RESOLVASE"/>
    <property type="match status" value="1"/>
</dbReference>
<organism evidence="1 2">
    <name type="scientific">Lithospermum erythrorhizon</name>
    <name type="common">Purple gromwell</name>
    <name type="synonym">Lithospermum officinale var. erythrorhizon</name>
    <dbReference type="NCBI Taxonomy" id="34254"/>
    <lineage>
        <taxon>Eukaryota</taxon>
        <taxon>Viridiplantae</taxon>
        <taxon>Streptophyta</taxon>
        <taxon>Embryophyta</taxon>
        <taxon>Tracheophyta</taxon>
        <taxon>Spermatophyta</taxon>
        <taxon>Magnoliopsida</taxon>
        <taxon>eudicotyledons</taxon>
        <taxon>Gunneridae</taxon>
        <taxon>Pentapetalae</taxon>
        <taxon>asterids</taxon>
        <taxon>lamiids</taxon>
        <taxon>Boraginales</taxon>
        <taxon>Boraginaceae</taxon>
        <taxon>Boraginoideae</taxon>
        <taxon>Lithospermeae</taxon>
        <taxon>Lithospermum</taxon>
    </lineage>
</organism>
<dbReference type="EMBL" id="BAABME010011247">
    <property type="protein sequence ID" value="GAA0183462.1"/>
    <property type="molecule type" value="Genomic_DNA"/>
</dbReference>
<evidence type="ECO:0000313" key="2">
    <source>
        <dbReference type="Proteomes" id="UP001454036"/>
    </source>
</evidence>
<name>A0AAV3RST1_LITER</name>
<protein>
    <submittedName>
        <fullName evidence="1">Uncharacterized protein</fullName>
    </submittedName>
</protein>
<dbReference type="AlphaFoldDB" id="A0AAV3RST1"/>
<keyword evidence="2" id="KW-1185">Reference proteome</keyword>
<evidence type="ECO:0000313" key="1">
    <source>
        <dbReference type="EMBL" id="GAA0183462.1"/>
    </source>
</evidence>
<proteinExistence type="predicted"/>
<comment type="caution">
    <text evidence="1">The sequence shown here is derived from an EMBL/GenBank/DDBJ whole genome shotgun (WGS) entry which is preliminary data.</text>
</comment>
<dbReference type="Proteomes" id="UP001454036">
    <property type="component" value="Unassembled WGS sequence"/>
</dbReference>
<gene>
    <name evidence="1" type="ORF">LIER_30869</name>
</gene>
<reference evidence="1 2" key="1">
    <citation type="submission" date="2024-01" db="EMBL/GenBank/DDBJ databases">
        <title>The complete chloroplast genome sequence of Lithospermum erythrorhizon: insights into the phylogenetic relationship among Boraginaceae species and the maternal lineages of purple gromwells.</title>
        <authorList>
            <person name="Okada T."/>
            <person name="Watanabe K."/>
        </authorList>
    </citation>
    <scope>NUCLEOTIDE SEQUENCE [LARGE SCALE GENOMIC DNA]</scope>
</reference>
<sequence length="122" mass="13719">MLNKTILHMAASYLELDMSGCLENVLGLDENFRILDWLFDSESNETSGHMPVYKNPQFFSLEEIFSVTVDSVDKSIQLLPGRFGLFLNILKGASNLDDDIRLGMARWLLGALVDESLCCNVQ</sequence>
<dbReference type="PANTHER" id="PTHR36702">
    <property type="entry name" value="HOLLIDAY JUNCTION RESOLVASE"/>
    <property type="match status" value="1"/>
</dbReference>
<accession>A0AAV3RST1</accession>